<dbReference type="KEGG" id="tva:4771957"/>
<evidence type="ECO:0000313" key="4">
    <source>
        <dbReference type="Proteomes" id="UP000001542"/>
    </source>
</evidence>
<keyword evidence="4" id="KW-1185">Reference proteome</keyword>
<gene>
    <name evidence="3" type="ORF">TVAG_491080</name>
</gene>
<evidence type="ECO:0000256" key="2">
    <source>
        <dbReference type="SAM" id="Phobius"/>
    </source>
</evidence>
<dbReference type="VEuPathDB" id="TrichDB:TVAGG3_0219180"/>
<reference evidence="3" key="1">
    <citation type="submission" date="2006-10" db="EMBL/GenBank/DDBJ databases">
        <authorList>
            <person name="Amadeo P."/>
            <person name="Zhao Q."/>
            <person name="Wortman J."/>
            <person name="Fraser-Liggett C."/>
            <person name="Carlton J."/>
        </authorList>
    </citation>
    <scope>NUCLEOTIDE SEQUENCE</scope>
    <source>
        <strain evidence="3">G3</strain>
    </source>
</reference>
<feature type="transmembrane region" description="Helical" evidence="2">
    <location>
        <begin position="985"/>
        <end position="1004"/>
    </location>
</feature>
<dbReference type="EMBL" id="DS113277">
    <property type="protein sequence ID" value="EAY13970.1"/>
    <property type="molecule type" value="Genomic_DNA"/>
</dbReference>
<dbReference type="eggNOG" id="KOG1948">
    <property type="taxonomic scope" value="Eukaryota"/>
</dbReference>
<keyword evidence="1" id="KW-0732">Signal</keyword>
<evidence type="ECO:0000256" key="1">
    <source>
        <dbReference type="ARBA" id="ARBA00022729"/>
    </source>
</evidence>
<name>A2E051_TRIV3</name>
<proteinExistence type="predicted"/>
<dbReference type="InterPro" id="IPR051417">
    <property type="entry name" value="SDr/BOS_complex"/>
</dbReference>
<keyword evidence="2" id="KW-0812">Transmembrane</keyword>
<dbReference type="RefSeq" id="XP_001326193.1">
    <property type="nucleotide sequence ID" value="XM_001326158.1"/>
</dbReference>
<dbReference type="STRING" id="5722.A2E051"/>
<dbReference type="InParanoid" id="A2E051"/>
<sequence length="1009" mass="115635">MILFFVFSCISSEASYIDGFVNFNFTFTGDRKSFFSNLSILILTVDNSLIDQVEVQPSGYWISDAILPNRVNISILSSDGIYFAEKSKIISSLENSSINFLVTGLGIKGSVLVSSDNVNMPISVPLKLEIYRYSTQTRFIVDIIAGSFSIDNVIPDLYRFNILNVKFNETKINLTEKPLNDIKLIIDTWDPHGIVIVPPNISIFPLKLSVESKNYSREIITDESGNFILRKLRKGNYEISCKSDQFNITKVNITVGEIALTELIKLHYIGTTVRGTISFKPGKPCNGALITFVERNISVFSDSNGKFTFYNVMPINNATFAAEYYLWEFEIQTLTSITYFPRRDIIFRATHGPVHVKSSCLEYNVSFSSKQHLNIETHNGSISFSAPLKELSMISLSTKCNMKNDTAIFKAPCELYFSQISSKVFGSVLVSLRISNMSISLIGKKIYKCQCNEKGRFSFEDVEFGEYEIHLIHPNSVVYNQSIFFVNVTSDEIDVGVVAHFAHYVFNINSDHEVSILASPDVVQQLKQGNNLVKVIYKEILSADCFNFEKPKFPNKIFINNISEYYKYNLKVTEAVRKVEVKGDLMIHQTIIKVNNKQLKYPYKFIQRSDQSVKVECIVQKPFVVDHPKLYVPFPSHCDEIISFDVYRNNEIDGKIIPAIKNVNVSVISDDKVLSWNLTDKNGRYHFSRLPTLSKIILKAEKRRFKFVPRKNTFDFDGYRLFNIKLSFPSIVNDGIVSISNSKGFHQNKKISNNTVIFSNLTEGDYFVKPIMKEFDFNPNIKSFSLFENDVTFAFEACKNRFSIAGFVFESNRKPVIGRKVFVNRTYESQTDNTGKFTFSNLKSQQNYEITFENSESEVVTPKSQIVLLQRENHDNINFTVIKRNDKYDLFGEISSTDYDLTELSVFLKCNGKVIDDFYFKSSIPLFFFIGLDKHQPITLQIVHKNINGNINVCYEKTMKNISFVNASCFFNERSSFESEEYSSFESSLCVIILFIILFVLYNFKLFRK</sequence>
<dbReference type="VEuPathDB" id="TrichDB:TVAG_491080"/>
<dbReference type="InterPro" id="IPR008969">
    <property type="entry name" value="CarboxyPept-like_regulatory"/>
</dbReference>
<dbReference type="SUPFAM" id="SSF49464">
    <property type="entry name" value="Carboxypeptidase regulatory domain-like"/>
    <property type="match status" value="1"/>
</dbReference>
<dbReference type="Proteomes" id="UP000001542">
    <property type="component" value="Unassembled WGS sequence"/>
</dbReference>
<accession>A2E051</accession>
<reference evidence="3" key="2">
    <citation type="journal article" date="2007" name="Science">
        <title>Draft genome sequence of the sexually transmitted pathogen Trichomonas vaginalis.</title>
        <authorList>
            <person name="Carlton J.M."/>
            <person name="Hirt R.P."/>
            <person name="Silva J.C."/>
            <person name="Delcher A.L."/>
            <person name="Schatz M."/>
            <person name="Zhao Q."/>
            <person name="Wortman J.R."/>
            <person name="Bidwell S.L."/>
            <person name="Alsmark U.C.M."/>
            <person name="Besteiro S."/>
            <person name="Sicheritz-Ponten T."/>
            <person name="Noel C.J."/>
            <person name="Dacks J.B."/>
            <person name="Foster P.G."/>
            <person name="Simillion C."/>
            <person name="Van de Peer Y."/>
            <person name="Miranda-Saavedra D."/>
            <person name="Barton G.J."/>
            <person name="Westrop G.D."/>
            <person name="Mueller S."/>
            <person name="Dessi D."/>
            <person name="Fiori P.L."/>
            <person name="Ren Q."/>
            <person name="Paulsen I."/>
            <person name="Zhang H."/>
            <person name="Bastida-Corcuera F.D."/>
            <person name="Simoes-Barbosa A."/>
            <person name="Brown M.T."/>
            <person name="Hayes R.D."/>
            <person name="Mukherjee M."/>
            <person name="Okumura C.Y."/>
            <person name="Schneider R."/>
            <person name="Smith A.J."/>
            <person name="Vanacova S."/>
            <person name="Villalvazo M."/>
            <person name="Haas B.J."/>
            <person name="Pertea M."/>
            <person name="Feldblyum T.V."/>
            <person name="Utterback T.R."/>
            <person name="Shu C.L."/>
            <person name="Osoegawa K."/>
            <person name="de Jong P.J."/>
            <person name="Hrdy I."/>
            <person name="Horvathova L."/>
            <person name="Zubacova Z."/>
            <person name="Dolezal P."/>
            <person name="Malik S.B."/>
            <person name="Logsdon J.M. Jr."/>
            <person name="Henze K."/>
            <person name="Gupta A."/>
            <person name="Wang C.C."/>
            <person name="Dunne R.L."/>
            <person name="Upcroft J.A."/>
            <person name="Upcroft P."/>
            <person name="White O."/>
            <person name="Salzberg S.L."/>
            <person name="Tang P."/>
            <person name="Chiu C.-H."/>
            <person name="Lee Y.-S."/>
            <person name="Embley T.M."/>
            <person name="Coombs G.H."/>
            <person name="Mottram J.C."/>
            <person name="Tachezy J."/>
            <person name="Fraser-Liggett C.M."/>
            <person name="Johnson P.J."/>
        </authorList>
    </citation>
    <scope>NUCLEOTIDE SEQUENCE [LARGE SCALE GENOMIC DNA]</scope>
    <source>
        <strain evidence="3">G3</strain>
    </source>
</reference>
<keyword evidence="2" id="KW-1133">Transmembrane helix</keyword>
<dbReference type="GO" id="GO:0005789">
    <property type="term" value="C:endoplasmic reticulum membrane"/>
    <property type="evidence" value="ECO:0000318"/>
    <property type="project" value="GO_Central"/>
</dbReference>
<dbReference type="OrthoDB" id="10263633at2759"/>
<organism evidence="3 4">
    <name type="scientific">Trichomonas vaginalis (strain ATCC PRA-98 / G3)</name>
    <dbReference type="NCBI Taxonomy" id="412133"/>
    <lineage>
        <taxon>Eukaryota</taxon>
        <taxon>Metamonada</taxon>
        <taxon>Parabasalia</taxon>
        <taxon>Trichomonadida</taxon>
        <taxon>Trichomonadidae</taxon>
        <taxon>Trichomonas</taxon>
    </lineage>
</organism>
<protein>
    <submittedName>
        <fullName evidence="3">Uncharacterized protein</fullName>
    </submittedName>
</protein>
<keyword evidence="2" id="KW-0472">Membrane</keyword>
<evidence type="ECO:0000313" key="3">
    <source>
        <dbReference type="EMBL" id="EAY13970.1"/>
    </source>
</evidence>
<dbReference type="PANTHER" id="PTHR23303:SF14">
    <property type="entry name" value="BOS COMPLEX SUBUNIT NOMO1-RELATED"/>
    <property type="match status" value="1"/>
</dbReference>
<dbReference type="AlphaFoldDB" id="A2E051"/>
<dbReference type="PANTHER" id="PTHR23303">
    <property type="entry name" value="CARBOXYPEPTIDASE REGULATORY REGION-CONTAINING"/>
    <property type="match status" value="1"/>
</dbReference>